<feature type="compositionally biased region" description="Pro residues" evidence="18">
    <location>
        <begin position="1352"/>
        <end position="1362"/>
    </location>
</feature>
<dbReference type="Proteomes" id="UP000077266">
    <property type="component" value="Unassembled WGS sequence"/>
</dbReference>
<dbReference type="InterPro" id="IPR032630">
    <property type="entry name" value="P_typ_ATPase_c"/>
</dbReference>
<comment type="catalytic activity">
    <reaction evidence="12 17">
        <text>ATP + H2O + phospholipidSide 1 = ADP + phosphate + phospholipidSide 2.</text>
        <dbReference type="EC" id="7.6.2.1"/>
    </reaction>
</comment>
<keyword evidence="5 16" id="KW-0479">Metal-binding</keyword>
<feature type="binding site" evidence="15">
    <location>
        <position position="855"/>
    </location>
    <ligand>
        <name>ATP</name>
        <dbReference type="ChEBI" id="CHEBI:30616"/>
    </ligand>
</feature>
<evidence type="ECO:0000256" key="15">
    <source>
        <dbReference type="PIRSR" id="PIRSR606539-2"/>
    </source>
</evidence>
<dbReference type="SFLD" id="SFLDS00003">
    <property type="entry name" value="Haloacid_Dehalogenase"/>
    <property type="match status" value="1"/>
</dbReference>
<keyword evidence="3" id="KW-0813">Transport</keyword>
<keyword evidence="22" id="KW-1185">Reference proteome</keyword>
<evidence type="ECO:0000256" key="9">
    <source>
        <dbReference type="ARBA" id="ARBA00022967"/>
    </source>
</evidence>
<feature type="binding site" evidence="16">
    <location>
        <position position="523"/>
    </location>
    <ligand>
        <name>Mg(2+)</name>
        <dbReference type="ChEBI" id="CHEBI:18420"/>
    </ligand>
</feature>
<dbReference type="FunFam" id="3.40.50.1000:FF:000014">
    <property type="entry name" value="Phospholipid-transporting ATPase"/>
    <property type="match status" value="1"/>
</dbReference>
<dbReference type="InterPro" id="IPR023214">
    <property type="entry name" value="HAD_sf"/>
</dbReference>
<dbReference type="InterPro" id="IPR023299">
    <property type="entry name" value="ATPase_P-typ_cyto_dom_N"/>
</dbReference>
<evidence type="ECO:0000256" key="6">
    <source>
        <dbReference type="ARBA" id="ARBA00022741"/>
    </source>
</evidence>
<dbReference type="SFLD" id="SFLDF00027">
    <property type="entry name" value="p-type_atpase"/>
    <property type="match status" value="1"/>
</dbReference>
<keyword evidence="11 17" id="KW-0472">Membrane</keyword>
<feature type="binding site" evidence="16">
    <location>
        <position position="995"/>
    </location>
    <ligand>
        <name>Mg(2+)</name>
        <dbReference type="ChEBI" id="CHEBI:18420"/>
    </ligand>
</feature>
<feature type="transmembrane region" description="Helical" evidence="17">
    <location>
        <begin position="1176"/>
        <end position="1194"/>
    </location>
</feature>
<dbReference type="Gene3D" id="3.40.1110.10">
    <property type="entry name" value="Calcium-transporting ATPase, cytoplasmic domain N"/>
    <property type="match status" value="2"/>
</dbReference>
<feature type="transmembrane region" description="Helical" evidence="17">
    <location>
        <begin position="450"/>
        <end position="475"/>
    </location>
</feature>
<evidence type="ECO:0000256" key="16">
    <source>
        <dbReference type="PIRSR" id="PIRSR606539-3"/>
    </source>
</evidence>
<dbReference type="SUPFAM" id="SSF56784">
    <property type="entry name" value="HAD-like"/>
    <property type="match status" value="1"/>
</dbReference>
<feature type="binding site" evidence="15">
    <location>
        <position position="770"/>
    </location>
    <ligand>
        <name>ATP</name>
        <dbReference type="ChEBI" id="CHEBI:30616"/>
    </ligand>
</feature>
<dbReference type="Pfam" id="PF13246">
    <property type="entry name" value="Cation_ATPase"/>
    <property type="match status" value="1"/>
</dbReference>
<dbReference type="EMBL" id="KV425960">
    <property type="protein sequence ID" value="KZV95251.1"/>
    <property type="molecule type" value="Genomic_DNA"/>
</dbReference>
<evidence type="ECO:0000256" key="7">
    <source>
        <dbReference type="ARBA" id="ARBA00022840"/>
    </source>
</evidence>
<dbReference type="SUPFAM" id="SSF81660">
    <property type="entry name" value="Metal cation-transporting ATPase, ATP-binding domain N"/>
    <property type="match status" value="1"/>
</dbReference>
<evidence type="ECO:0000256" key="1">
    <source>
        <dbReference type="ARBA" id="ARBA00004127"/>
    </source>
</evidence>
<feature type="region of interest" description="Disordered" evidence="18">
    <location>
        <begin position="1341"/>
        <end position="1365"/>
    </location>
</feature>
<evidence type="ECO:0000259" key="19">
    <source>
        <dbReference type="Pfam" id="PF16209"/>
    </source>
</evidence>
<feature type="transmembrane region" description="Helical" evidence="17">
    <location>
        <begin position="405"/>
        <end position="430"/>
    </location>
</feature>
<evidence type="ECO:0000313" key="22">
    <source>
        <dbReference type="Proteomes" id="UP000077266"/>
    </source>
</evidence>
<feature type="binding site" evidence="16">
    <location>
        <position position="525"/>
    </location>
    <ligand>
        <name>Mg(2+)</name>
        <dbReference type="ChEBI" id="CHEBI:18420"/>
    </ligand>
</feature>
<dbReference type="NCBIfam" id="TIGR01494">
    <property type="entry name" value="ATPase_P-type"/>
    <property type="match status" value="1"/>
</dbReference>
<feature type="compositionally biased region" description="Low complexity" evidence="18">
    <location>
        <begin position="10"/>
        <end position="29"/>
    </location>
</feature>
<evidence type="ECO:0000256" key="18">
    <source>
        <dbReference type="SAM" id="MobiDB-lite"/>
    </source>
</evidence>
<evidence type="ECO:0000256" key="12">
    <source>
        <dbReference type="ARBA" id="ARBA00034036"/>
    </source>
</evidence>
<evidence type="ECO:0000256" key="10">
    <source>
        <dbReference type="ARBA" id="ARBA00022989"/>
    </source>
</evidence>
<proteinExistence type="inferred from homology"/>
<comment type="similarity">
    <text evidence="2 17">Belongs to the cation transport ATPase (P-type) (TC 3.A.3) family. Type IV subfamily.</text>
</comment>
<dbReference type="NCBIfam" id="TIGR01652">
    <property type="entry name" value="ATPase-Plipid"/>
    <property type="match status" value="1"/>
</dbReference>
<dbReference type="InterPro" id="IPR008250">
    <property type="entry name" value="ATPase_P-typ_transduc_dom_A_sf"/>
</dbReference>
<dbReference type="GO" id="GO:0045332">
    <property type="term" value="P:phospholipid translocation"/>
    <property type="evidence" value="ECO:0007669"/>
    <property type="project" value="TreeGrafter"/>
</dbReference>
<feature type="binding site" evidence="15">
    <location>
        <position position="998"/>
    </location>
    <ligand>
        <name>ATP</name>
        <dbReference type="ChEBI" id="CHEBI:30616"/>
    </ligand>
</feature>
<dbReference type="SUPFAM" id="SSF81665">
    <property type="entry name" value="Calcium ATPase, transmembrane domain M"/>
    <property type="match status" value="1"/>
</dbReference>
<feature type="transmembrane region" description="Helical" evidence="17">
    <location>
        <begin position="1201"/>
        <end position="1222"/>
    </location>
</feature>
<dbReference type="SFLD" id="SFLDG00002">
    <property type="entry name" value="C1.7:_P-type_atpase_like"/>
    <property type="match status" value="1"/>
</dbReference>
<dbReference type="Gene3D" id="2.70.150.10">
    <property type="entry name" value="Calcium-transporting ATPase, cytoplasmic transduction domain A"/>
    <property type="match status" value="2"/>
</dbReference>
<feature type="binding site" evidence="15">
    <location>
        <position position="853"/>
    </location>
    <ligand>
        <name>ATP</name>
        <dbReference type="ChEBI" id="CHEBI:30616"/>
    </ligand>
</feature>
<reference evidence="21 22" key="1">
    <citation type="journal article" date="2016" name="Mol. Biol. Evol.">
        <title>Comparative Genomics of Early-Diverging Mushroom-Forming Fungi Provides Insights into the Origins of Lignocellulose Decay Capabilities.</title>
        <authorList>
            <person name="Nagy L.G."/>
            <person name="Riley R."/>
            <person name="Tritt A."/>
            <person name="Adam C."/>
            <person name="Daum C."/>
            <person name="Floudas D."/>
            <person name="Sun H."/>
            <person name="Yadav J.S."/>
            <person name="Pangilinan J."/>
            <person name="Larsson K.H."/>
            <person name="Matsuura K."/>
            <person name="Barry K."/>
            <person name="Labutti K."/>
            <person name="Kuo R."/>
            <person name="Ohm R.A."/>
            <person name="Bhattacharya S.S."/>
            <person name="Shirouzu T."/>
            <person name="Yoshinaga Y."/>
            <person name="Martin F.M."/>
            <person name="Grigoriev I.V."/>
            <person name="Hibbett D.S."/>
        </authorList>
    </citation>
    <scope>NUCLEOTIDE SEQUENCE [LARGE SCALE GENOMIC DNA]</scope>
    <source>
        <strain evidence="21 22">HHB12029</strain>
    </source>
</reference>
<feature type="binding site" evidence="15">
    <location>
        <position position="524"/>
    </location>
    <ligand>
        <name>ATP</name>
        <dbReference type="ChEBI" id="CHEBI:30616"/>
    </ligand>
</feature>
<feature type="compositionally biased region" description="Basic and acidic residues" evidence="18">
    <location>
        <begin position="551"/>
        <end position="570"/>
    </location>
</feature>
<protein>
    <recommendedName>
        <fullName evidence="17">Phospholipid-transporting ATPase</fullName>
        <ecNumber evidence="17">7.6.2.1</ecNumber>
    </recommendedName>
</protein>
<evidence type="ECO:0000256" key="13">
    <source>
        <dbReference type="ARBA" id="ARBA00049128"/>
    </source>
</evidence>
<dbReference type="FunCoup" id="A0A165JS05">
    <property type="interactions" value="81"/>
</dbReference>
<evidence type="ECO:0000313" key="21">
    <source>
        <dbReference type="EMBL" id="KZV95251.1"/>
    </source>
</evidence>
<feature type="binding site" evidence="16">
    <location>
        <position position="999"/>
    </location>
    <ligand>
        <name>Mg(2+)</name>
        <dbReference type="ChEBI" id="CHEBI:18420"/>
    </ligand>
</feature>
<evidence type="ECO:0000256" key="8">
    <source>
        <dbReference type="ARBA" id="ARBA00022842"/>
    </source>
</evidence>
<dbReference type="FunFam" id="3.40.50.1000:FF:000001">
    <property type="entry name" value="Phospholipid-transporting ATPase IC"/>
    <property type="match status" value="1"/>
</dbReference>
<dbReference type="GO" id="GO:0000287">
    <property type="term" value="F:magnesium ion binding"/>
    <property type="evidence" value="ECO:0007669"/>
    <property type="project" value="UniProtKB-UniRule"/>
</dbReference>
<feature type="active site" description="4-aspartylphosphate intermediate" evidence="14">
    <location>
        <position position="523"/>
    </location>
</feature>
<evidence type="ECO:0000256" key="2">
    <source>
        <dbReference type="ARBA" id="ARBA00008109"/>
    </source>
</evidence>
<dbReference type="SUPFAM" id="SSF81653">
    <property type="entry name" value="Calcium ATPase, transduction domain A"/>
    <property type="match status" value="1"/>
</dbReference>
<keyword evidence="7 15" id="KW-0067">ATP-binding</keyword>
<dbReference type="InterPro" id="IPR006539">
    <property type="entry name" value="P-type_ATPase_IV"/>
</dbReference>
<dbReference type="STRING" id="1314781.A0A165JS05"/>
<organism evidence="21 22">
    <name type="scientific">Exidia glandulosa HHB12029</name>
    <dbReference type="NCBI Taxonomy" id="1314781"/>
    <lineage>
        <taxon>Eukaryota</taxon>
        <taxon>Fungi</taxon>
        <taxon>Dikarya</taxon>
        <taxon>Basidiomycota</taxon>
        <taxon>Agaricomycotina</taxon>
        <taxon>Agaricomycetes</taxon>
        <taxon>Auriculariales</taxon>
        <taxon>Exidiaceae</taxon>
        <taxon>Exidia</taxon>
    </lineage>
</organism>
<feature type="binding site" evidence="15">
    <location>
        <position position="525"/>
    </location>
    <ligand>
        <name>ATP</name>
        <dbReference type="ChEBI" id="CHEBI:30616"/>
    </ligand>
</feature>
<dbReference type="InterPro" id="IPR036412">
    <property type="entry name" value="HAD-like_sf"/>
</dbReference>
<dbReference type="PRINTS" id="PR00119">
    <property type="entry name" value="CATATPASE"/>
</dbReference>
<keyword evidence="9 17" id="KW-1278">Translocase</keyword>
<comment type="subcellular location">
    <subcellularLocation>
        <location evidence="1">Endomembrane system</location>
        <topology evidence="1">Multi-pass membrane protein</topology>
    </subcellularLocation>
    <subcellularLocation>
        <location evidence="17">Membrane</location>
        <topology evidence="17">Multi-pass membrane protein</topology>
    </subcellularLocation>
</comment>
<feature type="domain" description="P-type ATPase N-terminal" evidence="19">
    <location>
        <begin position="47"/>
        <end position="99"/>
    </location>
</feature>
<dbReference type="InterPro" id="IPR023298">
    <property type="entry name" value="ATPase_P-typ_TM_dom_sf"/>
</dbReference>
<comment type="cofactor">
    <cofactor evidence="16">
        <name>Mg(2+)</name>
        <dbReference type="ChEBI" id="CHEBI:18420"/>
    </cofactor>
</comment>
<keyword evidence="4 17" id="KW-0812">Transmembrane</keyword>
<evidence type="ECO:0000256" key="17">
    <source>
        <dbReference type="RuleBase" id="RU362033"/>
    </source>
</evidence>
<feature type="transmembrane region" description="Helical" evidence="17">
    <location>
        <begin position="1084"/>
        <end position="1104"/>
    </location>
</feature>
<keyword evidence="10 17" id="KW-1133">Transmembrane helix</keyword>
<accession>A0A165JS05</accession>
<dbReference type="InterPro" id="IPR044492">
    <property type="entry name" value="P_typ_ATPase_HD_dom"/>
</dbReference>
<gene>
    <name evidence="21" type="ORF">EXIGLDRAFT_610789</name>
</gene>
<feature type="binding site" evidence="15">
    <location>
        <position position="999"/>
    </location>
    <ligand>
        <name>ATP</name>
        <dbReference type="ChEBI" id="CHEBI:30616"/>
    </ligand>
</feature>
<dbReference type="EC" id="7.6.2.1" evidence="17"/>
<evidence type="ECO:0000256" key="14">
    <source>
        <dbReference type="PIRSR" id="PIRSR606539-1"/>
    </source>
</evidence>
<dbReference type="Pfam" id="PF16212">
    <property type="entry name" value="PhoLip_ATPase_C"/>
    <property type="match status" value="1"/>
</dbReference>
<keyword evidence="6 15" id="KW-0547">Nucleotide-binding</keyword>
<dbReference type="GO" id="GO:0140326">
    <property type="term" value="F:ATPase-coupled intramembrane lipid transporter activity"/>
    <property type="evidence" value="ECO:0007669"/>
    <property type="project" value="UniProtKB-EC"/>
</dbReference>
<feature type="binding site" evidence="15">
    <location>
        <position position="854"/>
    </location>
    <ligand>
        <name>ATP</name>
        <dbReference type="ChEBI" id="CHEBI:30616"/>
    </ligand>
</feature>
<keyword evidence="8 16" id="KW-0460">Magnesium</keyword>
<dbReference type="GO" id="GO:0016887">
    <property type="term" value="F:ATP hydrolysis activity"/>
    <property type="evidence" value="ECO:0007669"/>
    <property type="project" value="InterPro"/>
</dbReference>
<dbReference type="InParanoid" id="A0A165JS05"/>
<dbReference type="PANTHER" id="PTHR24092">
    <property type="entry name" value="PROBABLE PHOSPHOLIPID-TRANSPORTING ATPASE"/>
    <property type="match status" value="1"/>
</dbReference>
<dbReference type="OrthoDB" id="377733at2759"/>
<feature type="binding site" evidence="15">
    <location>
        <position position="735"/>
    </location>
    <ligand>
        <name>ATP</name>
        <dbReference type="ChEBI" id="CHEBI:30616"/>
    </ligand>
</feature>
<evidence type="ECO:0000259" key="20">
    <source>
        <dbReference type="Pfam" id="PF16212"/>
    </source>
</evidence>
<feature type="region of interest" description="Disordered" evidence="18">
    <location>
        <begin position="1"/>
        <end position="30"/>
    </location>
</feature>
<feature type="binding site" evidence="15">
    <location>
        <position position="671"/>
    </location>
    <ligand>
        <name>ATP</name>
        <dbReference type="ChEBI" id="CHEBI:30616"/>
    </ligand>
</feature>
<feature type="transmembrane region" description="Helical" evidence="17">
    <location>
        <begin position="1135"/>
        <end position="1156"/>
    </location>
</feature>
<evidence type="ECO:0000256" key="4">
    <source>
        <dbReference type="ARBA" id="ARBA00022692"/>
    </source>
</evidence>
<dbReference type="GO" id="GO:0012505">
    <property type="term" value="C:endomembrane system"/>
    <property type="evidence" value="ECO:0007669"/>
    <property type="project" value="UniProtKB-SubCell"/>
</dbReference>
<sequence length="1380" mass="153085">MPAVDETLEAPSAPAPQTAAAPPVSAPAGPRRRVYLNQPLRPSELDQHGEPTTLYVRNKVRTTKYTPLTFLPKNLYEQFSRVANVYFVLIVVLTVSPVFGGPNAVLSFIPIAVILGSTAIKDAIEDLRRASSDEQVNVAASTKLGGTWRNVNAPRDPRTFTERLLGINKPGVVSKGVAKLREREKNEPFVPLTRQGQDLETAMSPGRTAAMSVDTYVSVPVPNQSSSPLILHNTRDTDTTSIGGFGSSGARWERTLWKKLVVGDLVLLRDNDQVPADMLVLATSDSDGLCFVETKNLDGETNLKPRRAVRATHALSAEEDFASFRAVFDTEAAHANLYVQNGIFNYGASGIEATSINEFLLRGCAIRNTAWVVGLVAFTGADTKIMKNGGETPTKRSKIEKETTFNVVMSFILLLGMCLFAAIVNGIALARPQSSEHFFYEDEARETKSTTLAAIINFADCLIIFQNMVPIGLYISLEIVRTLQAYLISQDLDMWYEPLKTACVPKTWNISDDLGQIEYIFSDKTGTLTQNIMEFQRCSVRGVPYGEGATEAERGAAKQRADAGNERPNDFDPEQLQTCRAKMLDVMQSTWANRYLRPDKMSFISPRMVSELADPMHPQRPHIIAFFRALALCHAVLVEKIETPEDDNETVQGHNEQEPIVLEYKSESPDEVALVGAARDAGFPVISRTSKVIDIEVLGRAERHIPLRSLEFTSARKRMSVISRSPDGRIVLTCKGADSVIYERLAANHDPELRAATQRDMESFANGGLRTLCVAERVLSEEQFVLWATKYDAAVNSSVPQEERERMIEEASDEIERELTILGATALEDKLQEGVPEAIATLHTAGIKLWILTGDKVQTAIEIAYSCNLLRSDMEVMVLSATSAEETQRIIENSLEKVLPGASTMDQKRPKWRRSKSSLTTLSEATAREPTGKYAVVVDGDTLRFALDPSLQSMFLRLTTRCETVVCCRVSPSQKAAVVRMVKEGCNAMTLSIGDGANDVAMIQEANVGCGLFGLEGSQAAMSADYAFAQFRFLTKLLLVHGRWSYLRVADMHGNFFYKNIIWTIPMFWFIWSNGFDAINMYQYSLILWYNIIFTAAPVIILGATDQDVNARASLAFPQLYKRGIQGLEYTRTVFWVYMLDGLYQSIVVYFFPFVSWNNFIPLAANGRSLDSITEMGTIIAVAAVFAANTYVGLNTRYWSIVTWASIIICDALMLAWVSGYSAALTVDFYQEMFFLFATVEFWGHVILTVVVCLAPRFFYLFVKQAYMPLDRDIVREAWVMGDLKDKLGIPHRRARRRRGLSMAPADSPAVHTSALPSADLPPAEHHEMRPLSFHVTAPSISGQSDFSPTEPELPPGLPIPKIPRSDTALSYYSASDIPV</sequence>
<feature type="transmembrane region" description="Helical" evidence="17">
    <location>
        <begin position="1242"/>
        <end position="1263"/>
    </location>
</feature>
<dbReference type="GO" id="GO:0005886">
    <property type="term" value="C:plasma membrane"/>
    <property type="evidence" value="ECO:0007669"/>
    <property type="project" value="TreeGrafter"/>
</dbReference>
<feature type="region of interest" description="Disordered" evidence="18">
    <location>
        <begin position="1295"/>
        <end position="1322"/>
    </location>
</feature>
<comment type="catalytic activity">
    <reaction evidence="13">
        <text>a 1,2-diacyl-sn-glycero-3-phosphoethanolamine(out) + ATP + H2O = a 1,2-diacyl-sn-glycero-3-phosphoethanolamine(in) + ADP + phosphate + H(+)</text>
        <dbReference type="Rhea" id="RHEA:66132"/>
        <dbReference type="ChEBI" id="CHEBI:15377"/>
        <dbReference type="ChEBI" id="CHEBI:15378"/>
        <dbReference type="ChEBI" id="CHEBI:30616"/>
        <dbReference type="ChEBI" id="CHEBI:43474"/>
        <dbReference type="ChEBI" id="CHEBI:64612"/>
        <dbReference type="ChEBI" id="CHEBI:456216"/>
    </reaction>
    <physiologicalReaction direction="left-to-right" evidence="13">
        <dbReference type="Rhea" id="RHEA:66133"/>
    </physiologicalReaction>
</comment>
<feature type="binding site" evidence="15">
    <location>
        <position position="975"/>
    </location>
    <ligand>
        <name>ATP</name>
        <dbReference type="ChEBI" id="CHEBI:30616"/>
    </ligand>
</feature>
<feature type="binding site" evidence="15">
    <location>
        <position position="523"/>
    </location>
    <ligand>
        <name>ATP</name>
        <dbReference type="ChEBI" id="CHEBI:30616"/>
    </ligand>
</feature>
<dbReference type="InterPro" id="IPR032631">
    <property type="entry name" value="P-type_ATPase_N"/>
</dbReference>
<feature type="binding site" evidence="15">
    <location>
        <position position="969"/>
    </location>
    <ligand>
        <name>ATP</name>
        <dbReference type="ChEBI" id="CHEBI:30616"/>
    </ligand>
</feature>
<dbReference type="PROSITE" id="PS00154">
    <property type="entry name" value="ATPASE_E1_E2"/>
    <property type="match status" value="1"/>
</dbReference>
<dbReference type="Gene3D" id="3.40.50.1000">
    <property type="entry name" value="HAD superfamily/HAD-like"/>
    <property type="match status" value="2"/>
</dbReference>
<name>A0A165JS05_EXIGL</name>
<dbReference type="PANTHER" id="PTHR24092:SF180">
    <property type="entry name" value="PHOSPHOLIPID-TRANSPORTING ATPASE DNF1-RELATED"/>
    <property type="match status" value="1"/>
</dbReference>
<evidence type="ECO:0000256" key="5">
    <source>
        <dbReference type="ARBA" id="ARBA00022723"/>
    </source>
</evidence>
<feature type="binding site" evidence="15">
    <location>
        <position position="712"/>
    </location>
    <ligand>
        <name>ATP</name>
        <dbReference type="ChEBI" id="CHEBI:30616"/>
    </ligand>
</feature>
<dbReference type="InterPro" id="IPR001757">
    <property type="entry name" value="P_typ_ATPase"/>
</dbReference>
<feature type="region of interest" description="Disordered" evidence="18">
    <location>
        <begin position="549"/>
        <end position="573"/>
    </location>
</feature>
<dbReference type="InterPro" id="IPR018303">
    <property type="entry name" value="ATPase_P-typ_P_site"/>
</dbReference>
<dbReference type="Pfam" id="PF16209">
    <property type="entry name" value="PhoLip_ATPase_N"/>
    <property type="match status" value="1"/>
</dbReference>
<evidence type="ECO:0000256" key="11">
    <source>
        <dbReference type="ARBA" id="ARBA00023136"/>
    </source>
</evidence>
<evidence type="ECO:0000256" key="3">
    <source>
        <dbReference type="ARBA" id="ARBA00022448"/>
    </source>
</evidence>
<dbReference type="Gene3D" id="1.20.1110.10">
    <property type="entry name" value="Calcium-transporting ATPase, transmembrane domain"/>
    <property type="match status" value="1"/>
</dbReference>
<feature type="transmembrane region" description="Helical" evidence="17">
    <location>
        <begin position="82"/>
        <end position="99"/>
    </location>
</feature>
<dbReference type="GO" id="GO:0005524">
    <property type="term" value="F:ATP binding"/>
    <property type="evidence" value="ECO:0007669"/>
    <property type="project" value="UniProtKB-UniRule"/>
</dbReference>
<feature type="domain" description="P-type ATPase C-terminal" evidence="20">
    <location>
        <begin position="1021"/>
        <end position="1269"/>
    </location>
</feature>